<keyword evidence="4 5" id="KW-0472">Membrane</keyword>
<evidence type="ECO:0000313" key="7">
    <source>
        <dbReference type="Proteomes" id="UP000239047"/>
    </source>
</evidence>
<feature type="transmembrane region" description="Helical" evidence="5">
    <location>
        <begin position="132"/>
        <end position="154"/>
    </location>
</feature>
<gene>
    <name evidence="6" type="ORF">C4B60_17430</name>
</gene>
<keyword evidence="3 5" id="KW-1133">Transmembrane helix</keyword>
<feature type="transmembrane region" description="Helical" evidence="5">
    <location>
        <begin position="218"/>
        <end position="239"/>
    </location>
</feature>
<protein>
    <submittedName>
        <fullName evidence="6">Zinc permease</fullName>
    </submittedName>
</protein>
<feature type="transmembrane region" description="Helical" evidence="5">
    <location>
        <begin position="62"/>
        <end position="79"/>
    </location>
</feature>
<feature type="transmembrane region" description="Helical" evidence="5">
    <location>
        <begin position="6"/>
        <end position="26"/>
    </location>
</feature>
<name>A0A2S5G817_9BACL</name>
<dbReference type="InterPro" id="IPR003689">
    <property type="entry name" value="ZIP"/>
</dbReference>
<evidence type="ECO:0000256" key="2">
    <source>
        <dbReference type="ARBA" id="ARBA00022692"/>
    </source>
</evidence>
<evidence type="ECO:0000256" key="3">
    <source>
        <dbReference type="ARBA" id="ARBA00022989"/>
    </source>
</evidence>
<comment type="subcellular location">
    <subcellularLocation>
        <location evidence="1">Membrane</location>
        <topology evidence="1">Multi-pass membrane protein</topology>
    </subcellularLocation>
</comment>
<organism evidence="6 7">
    <name type="scientific">Jeotgalibacillus proteolyticus</name>
    <dbReference type="NCBI Taxonomy" id="2082395"/>
    <lineage>
        <taxon>Bacteria</taxon>
        <taxon>Bacillati</taxon>
        <taxon>Bacillota</taxon>
        <taxon>Bacilli</taxon>
        <taxon>Bacillales</taxon>
        <taxon>Caryophanaceae</taxon>
        <taxon>Jeotgalibacillus</taxon>
    </lineage>
</organism>
<dbReference type="RefSeq" id="WP_104059314.1">
    <property type="nucleotide sequence ID" value="NZ_PREZ01000007.1"/>
</dbReference>
<dbReference type="Pfam" id="PF02535">
    <property type="entry name" value="Zip"/>
    <property type="match status" value="1"/>
</dbReference>
<dbReference type="OrthoDB" id="9787346at2"/>
<comment type="caution">
    <text evidence="6">The sequence shown here is derived from an EMBL/GenBank/DDBJ whole genome shotgun (WGS) entry which is preliminary data.</text>
</comment>
<accession>A0A2S5G817</accession>
<dbReference type="Proteomes" id="UP000239047">
    <property type="component" value="Unassembled WGS sequence"/>
</dbReference>
<dbReference type="GO" id="GO:0046873">
    <property type="term" value="F:metal ion transmembrane transporter activity"/>
    <property type="evidence" value="ECO:0007669"/>
    <property type="project" value="InterPro"/>
</dbReference>
<proteinExistence type="predicted"/>
<feature type="transmembrane region" description="Helical" evidence="5">
    <location>
        <begin position="33"/>
        <end position="50"/>
    </location>
</feature>
<keyword evidence="7" id="KW-1185">Reference proteome</keyword>
<sequence>MSFIWLAGFLSTAAGIGLGGVLAWFLKGFQRSIHSISSLCSGLIIGLVSLEMAPEAVELGDWIIFFLGFLTGALLYELIHRASHSITFHPTSAEKNMMIHASMLLALSISVHNFPLGVILGSTTTSSLTVSFLQTLMFHNVPEGMILFTPLFLAGFGFFTWLFFSLLVALPVGLGSFAGSFIGLDHPMLWAYVTSVAVGLIVMVTVREILGESAKRSSLLFSLILSAVGFVVIFFYFAFI</sequence>
<feature type="transmembrane region" description="Helical" evidence="5">
    <location>
        <begin position="189"/>
        <end position="206"/>
    </location>
</feature>
<evidence type="ECO:0000256" key="5">
    <source>
        <dbReference type="SAM" id="Phobius"/>
    </source>
</evidence>
<dbReference type="GO" id="GO:0016020">
    <property type="term" value="C:membrane"/>
    <property type="evidence" value="ECO:0007669"/>
    <property type="project" value="UniProtKB-SubCell"/>
</dbReference>
<dbReference type="EMBL" id="PREZ01000007">
    <property type="protein sequence ID" value="PPA69095.1"/>
    <property type="molecule type" value="Genomic_DNA"/>
</dbReference>
<keyword evidence="2 5" id="KW-0812">Transmembrane</keyword>
<reference evidence="6 7" key="1">
    <citation type="submission" date="2018-02" db="EMBL/GenBank/DDBJ databases">
        <title>Jeotgalibacillus proteolyticum sp. nov. a protease producing bacterium isolated from ocean sediments of Laizhou Bay.</title>
        <authorList>
            <person name="Li Y."/>
        </authorList>
    </citation>
    <scope>NUCLEOTIDE SEQUENCE [LARGE SCALE GENOMIC DNA]</scope>
    <source>
        <strain evidence="6 7">22-7</strain>
    </source>
</reference>
<evidence type="ECO:0000256" key="1">
    <source>
        <dbReference type="ARBA" id="ARBA00004141"/>
    </source>
</evidence>
<feature type="transmembrane region" description="Helical" evidence="5">
    <location>
        <begin position="161"/>
        <end position="183"/>
    </location>
</feature>
<dbReference type="AlphaFoldDB" id="A0A2S5G817"/>
<evidence type="ECO:0000313" key="6">
    <source>
        <dbReference type="EMBL" id="PPA69095.1"/>
    </source>
</evidence>
<feature type="transmembrane region" description="Helical" evidence="5">
    <location>
        <begin position="99"/>
        <end position="120"/>
    </location>
</feature>
<evidence type="ECO:0000256" key="4">
    <source>
        <dbReference type="ARBA" id="ARBA00023136"/>
    </source>
</evidence>